<feature type="domain" description="Rv2525c-like glycoside hydrolase-like" evidence="3">
    <location>
        <begin position="316"/>
        <end position="485"/>
    </location>
</feature>
<keyword evidence="1" id="KW-0812">Transmembrane</keyword>
<feature type="transmembrane region" description="Helical" evidence="1">
    <location>
        <begin position="709"/>
        <end position="727"/>
    </location>
</feature>
<dbReference type="InterPro" id="IPR015020">
    <property type="entry name" value="Rv2525c-like_Glyco_Hydro-like"/>
</dbReference>
<keyword evidence="1" id="KW-0472">Membrane</keyword>
<evidence type="ECO:0000313" key="4">
    <source>
        <dbReference type="EMBL" id="HIV38515.1"/>
    </source>
</evidence>
<dbReference type="CDD" id="cd06418">
    <property type="entry name" value="GH25_BacA-like"/>
    <property type="match status" value="1"/>
</dbReference>
<dbReference type="InterPro" id="IPR002477">
    <property type="entry name" value="Peptidoglycan-bd-like"/>
</dbReference>
<comment type="caution">
    <text evidence="4">The sequence shown here is derived from an EMBL/GenBank/DDBJ whole genome shotgun (WGS) entry which is preliminary data.</text>
</comment>
<evidence type="ECO:0000259" key="2">
    <source>
        <dbReference type="Pfam" id="PF01471"/>
    </source>
</evidence>
<keyword evidence="1" id="KW-1133">Transmembrane helix</keyword>
<proteinExistence type="predicted"/>
<feature type="transmembrane region" description="Helical" evidence="1">
    <location>
        <begin position="734"/>
        <end position="754"/>
    </location>
</feature>
<accession>A0A9D1PD44</accession>
<dbReference type="InterPro" id="IPR017853">
    <property type="entry name" value="GH"/>
</dbReference>
<organism evidence="4 5">
    <name type="scientific">Candidatus Blautia stercorigallinarum</name>
    <dbReference type="NCBI Taxonomy" id="2838501"/>
    <lineage>
        <taxon>Bacteria</taxon>
        <taxon>Bacillati</taxon>
        <taxon>Bacillota</taxon>
        <taxon>Clostridia</taxon>
        <taxon>Lachnospirales</taxon>
        <taxon>Lachnospiraceae</taxon>
        <taxon>Blautia</taxon>
    </lineage>
</organism>
<protein>
    <submittedName>
        <fullName evidence="4">DUF1906 domain-containing protein</fullName>
    </submittedName>
</protein>
<feature type="domain" description="Peptidoglycan binding-like" evidence="2">
    <location>
        <begin position="234"/>
        <end position="270"/>
    </location>
</feature>
<dbReference type="SUPFAM" id="SSF47090">
    <property type="entry name" value="PGBD-like"/>
    <property type="match status" value="2"/>
</dbReference>
<dbReference type="InterPro" id="IPR036366">
    <property type="entry name" value="PGBDSf"/>
</dbReference>
<evidence type="ECO:0000259" key="3">
    <source>
        <dbReference type="Pfam" id="PF08924"/>
    </source>
</evidence>
<evidence type="ECO:0000256" key="1">
    <source>
        <dbReference type="SAM" id="Phobius"/>
    </source>
</evidence>
<dbReference type="EMBL" id="DXIQ01000034">
    <property type="protein sequence ID" value="HIV38515.1"/>
    <property type="molecule type" value="Genomic_DNA"/>
</dbReference>
<dbReference type="SUPFAM" id="SSF51445">
    <property type="entry name" value="(Trans)glycosidases"/>
    <property type="match status" value="1"/>
</dbReference>
<feature type="domain" description="Peptidoglycan binding-like" evidence="2">
    <location>
        <begin position="83"/>
        <end position="134"/>
    </location>
</feature>
<dbReference type="Gene3D" id="3.20.20.80">
    <property type="entry name" value="Glycosidases"/>
    <property type="match status" value="1"/>
</dbReference>
<sequence>MADSNVLAAQKYLNAMFGGHPNWVALEEDGITGTASMEGIIRAFQIQNGISSITGTVGPMTLSVMKSLPTISKMDPDDTPSVNVCLIQCALFCKGYAAGGITGIYYTSGVAAVESMQVDAGLKVTGIIDWKVWAGLLSLNWFTKVSGGDDNIRLIQQQLNSDWSDVIGVGPCDGVASRQTVLSLVGALQAAEGVTTELITDMNSVNFGEATTDAFPGTLKNGQNSEYYIPFNKIAQYGLYFNGYNPGRFDGIYDSGTEDQVSEFQEFYALLGIGLVTKGEVNVSTMKSLLTSKGDTNRSAKACDCSTILNRQQALDLKAAGYTHVGRYLTGTVGTEHTPKNLTLDEVKNIENAGLSVFPIYQDGGYELEYFKDPSQGSVDAQAAILAAKRIGIPEGTTIYFAVDFDCYSYQIDTFIIPYFQQLYMVFYGTQNDKNYKIGIYAPRYVCSRICDLGYASSSFVADMSTGFSCNLGYPIPDNWAFDQFYEMTFSSSPSFPLDKDAYSGRDTGFSKFDEVPEKTEEEIEEENIQSLLEISRSQYVYNVFSSMGYLDKILTGGFEYNKEIPLGTVTTGEGTIEAKAEISTSISDETDSAFEINVSLDNSGKLTTECESQINSVAAELENSSLGDADTIVNNIKNVAYSIKTGNIKYTIGSVTALSAEFMVTFSTPDLLPQYEDISSEIEISIIIKVTLNGDGGKKFNVEEFATMAGYALAAVAVVVVVCYVLPEGILATLLGILSSAVGTVGQVIIGVAA</sequence>
<gene>
    <name evidence="4" type="ORF">H9747_05870</name>
</gene>
<reference evidence="4" key="2">
    <citation type="submission" date="2021-04" db="EMBL/GenBank/DDBJ databases">
        <authorList>
            <person name="Gilroy R."/>
        </authorList>
    </citation>
    <scope>NUCLEOTIDE SEQUENCE</scope>
    <source>
        <strain evidence="4">CHK195-9823</strain>
    </source>
</reference>
<dbReference type="InterPro" id="IPR036365">
    <property type="entry name" value="PGBD-like_sf"/>
</dbReference>
<evidence type="ECO:0000313" key="5">
    <source>
        <dbReference type="Proteomes" id="UP000886814"/>
    </source>
</evidence>
<reference evidence="4" key="1">
    <citation type="journal article" date="2021" name="PeerJ">
        <title>Extensive microbial diversity within the chicken gut microbiome revealed by metagenomics and culture.</title>
        <authorList>
            <person name="Gilroy R."/>
            <person name="Ravi A."/>
            <person name="Getino M."/>
            <person name="Pursley I."/>
            <person name="Horton D.L."/>
            <person name="Alikhan N.F."/>
            <person name="Baker D."/>
            <person name="Gharbi K."/>
            <person name="Hall N."/>
            <person name="Watson M."/>
            <person name="Adriaenssens E.M."/>
            <person name="Foster-Nyarko E."/>
            <person name="Jarju S."/>
            <person name="Secka A."/>
            <person name="Antonio M."/>
            <person name="Oren A."/>
            <person name="Chaudhuri R.R."/>
            <person name="La Ragione R."/>
            <person name="Hildebrand F."/>
            <person name="Pallen M.J."/>
        </authorList>
    </citation>
    <scope>NUCLEOTIDE SEQUENCE</scope>
    <source>
        <strain evidence="4">CHK195-9823</strain>
    </source>
</reference>
<dbReference type="AlphaFoldDB" id="A0A9D1PD44"/>
<dbReference type="Pfam" id="PF01471">
    <property type="entry name" value="PG_binding_1"/>
    <property type="match status" value="2"/>
</dbReference>
<dbReference type="Proteomes" id="UP000886814">
    <property type="component" value="Unassembled WGS sequence"/>
</dbReference>
<name>A0A9D1PD44_9FIRM</name>
<dbReference type="Pfam" id="PF08924">
    <property type="entry name" value="Rv2525c_GlyHyd-like"/>
    <property type="match status" value="1"/>
</dbReference>
<dbReference type="Gene3D" id="1.10.101.10">
    <property type="entry name" value="PGBD-like superfamily/PGBD"/>
    <property type="match status" value="3"/>
</dbReference>